<gene>
    <name evidence="2" type="ORF">SAMN04488242_0417</name>
</gene>
<evidence type="ECO:0000313" key="2">
    <source>
        <dbReference type="EMBL" id="SDL14251.1"/>
    </source>
</evidence>
<protein>
    <recommendedName>
        <fullName evidence="1">DinB-like domain-containing protein</fullName>
    </recommendedName>
</protein>
<feature type="domain" description="DinB-like" evidence="1">
    <location>
        <begin position="18"/>
        <end position="145"/>
    </location>
</feature>
<dbReference type="SUPFAM" id="SSF109854">
    <property type="entry name" value="DinB/YfiT-like putative metalloenzymes"/>
    <property type="match status" value="1"/>
</dbReference>
<dbReference type="AlphaFoldDB" id="A0A1G9HMP3"/>
<dbReference type="OrthoDB" id="2363925at2"/>
<organism evidence="2 3">
    <name type="scientific">Tessaracoccus oleiagri</name>
    <dbReference type="NCBI Taxonomy" id="686624"/>
    <lineage>
        <taxon>Bacteria</taxon>
        <taxon>Bacillati</taxon>
        <taxon>Actinomycetota</taxon>
        <taxon>Actinomycetes</taxon>
        <taxon>Propionibacteriales</taxon>
        <taxon>Propionibacteriaceae</taxon>
        <taxon>Tessaracoccus</taxon>
    </lineage>
</organism>
<reference evidence="2 3" key="1">
    <citation type="submission" date="2016-10" db="EMBL/GenBank/DDBJ databases">
        <authorList>
            <person name="de Groot N.N."/>
        </authorList>
    </citation>
    <scope>NUCLEOTIDE SEQUENCE [LARGE SCALE GENOMIC DNA]</scope>
    <source>
        <strain evidence="2 3">CGMCC 1.9159</strain>
    </source>
</reference>
<dbReference type="InterPro" id="IPR034660">
    <property type="entry name" value="DinB/YfiT-like"/>
</dbReference>
<dbReference type="EMBL" id="FNGP01000001">
    <property type="protein sequence ID" value="SDL14251.1"/>
    <property type="molecule type" value="Genomic_DNA"/>
</dbReference>
<dbReference type="InterPro" id="IPR024775">
    <property type="entry name" value="DinB-like"/>
</dbReference>
<dbReference type="Gene3D" id="1.20.120.450">
    <property type="entry name" value="dinb family like domain"/>
    <property type="match status" value="1"/>
</dbReference>
<dbReference type="NCBIfam" id="NF047843">
    <property type="entry name" value="MST_Rv0443"/>
    <property type="match status" value="1"/>
</dbReference>
<evidence type="ECO:0000313" key="3">
    <source>
        <dbReference type="Proteomes" id="UP000199475"/>
    </source>
</evidence>
<dbReference type="Pfam" id="PF12867">
    <property type="entry name" value="DinB_2"/>
    <property type="match status" value="1"/>
</dbReference>
<proteinExistence type="predicted"/>
<sequence length="173" mass="18881">MDHRQLLADAAQRPVDTARTVLDGITPEALHAMPEHRGNSIAWLVWHAARQMDVQLADLVQEEQEWVRGGWADRLGVERGPHTFGFGDDSGAVGELRVADPDALGDYLAAVVSALTAYTDTLSEEDLDVVVDDSWDPPTTRGVRIISLIDDAVAHLGQAAYARGLVEGWRIGY</sequence>
<accession>A0A1G9HMP3</accession>
<keyword evidence="3" id="KW-1185">Reference proteome</keyword>
<name>A0A1G9HMP3_9ACTN</name>
<dbReference type="RefSeq" id="WP_093248500.1">
    <property type="nucleotide sequence ID" value="NZ_FNGP01000001.1"/>
</dbReference>
<evidence type="ECO:0000259" key="1">
    <source>
        <dbReference type="Pfam" id="PF12867"/>
    </source>
</evidence>
<dbReference type="STRING" id="686624.SAMN04488242_0417"/>
<dbReference type="Proteomes" id="UP000199475">
    <property type="component" value="Unassembled WGS sequence"/>
</dbReference>